<evidence type="ECO:0000313" key="4">
    <source>
        <dbReference type="Proteomes" id="UP000250928"/>
    </source>
</evidence>
<accession>A0A6N4DUU9</accession>
<evidence type="ECO:0000256" key="1">
    <source>
        <dbReference type="SAM" id="MobiDB-lite"/>
    </source>
</evidence>
<dbReference type="EMBL" id="PQCO01000193">
    <property type="protein sequence ID" value="PUE01833.1"/>
    <property type="molecule type" value="Genomic_DNA"/>
</dbReference>
<dbReference type="AlphaFoldDB" id="A0A6N4DUU9"/>
<name>A0A6N4DUU9_9GAMM</name>
<comment type="caution">
    <text evidence="3">The sequence shown here is derived from an EMBL/GenBank/DDBJ whole genome shotgun (WGS) entry which is preliminary data.</text>
</comment>
<feature type="chain" id="PRO_5026821393" evidence="2">
    <location>
        <begin position="21"/>
        <end position="187"/>
    </location>
</feature>
<evidence type="ECO:0000313" key="3">
    <source>
        <dbReference type="EMBL" id="PUE01833.1"/>
    </source>
</evidence>
<feature type="non-terminal residue" evidence="3">
    <location>
        <position position="187"/>
    </location>
</feature>
<feature type="region of interest" description="Disordered" evidence="1">
    <location>
        <begin position="158"/>
        <end position="187"/>
    </location>
</feature>
<sequence>MKFIRPLAASLLLAPLAALAQPHHGQVDPQEHFNRMKAHMLPMMVESIAPMEQTRDCIAASTDTEQLNACSSIMMAYQEKMMQGMRRPAGAAQHKMPEPRRLDWSPEMRQRMLTDMNTAIDNTRIANDCMEKSDNQQEMSGCMQAAQECRYLVKDFGTSQSPKSTRQRDSRYCPDRPALITTPSRTL</sequence>
<feature type="signal peptide" evidence="2">
    <location>
        <begin position="1"/>
        <end position="20"/>
    </location>
</feature>
<proteinExistence type="predicted"/>
<protein>
    <submittedName>
        <fullName evidence="3">Uncharacterized protein</fullName>
    </submittedName>
</protein>
<keyword evidence="2" id="KW-0732">Signal</keyword>
<evidence type="ECO:0000256" key="2">
    <source>
        <dbReference type="SAM" id="SignalP"/>
    </source>
</evidence>
<gene>
    <name evidence="3" type="ORF">C3L24_07285</name>
</gene>
<reference evidence="3 4" key="1">
    <citation type="submission" date="2018-01" db="EMBL/GenBank/DDBJ databases">
        <title>Novel co-symbiosis in the lucinid bivalve Phacoides pectinatus.</title>
        <authorList>
            <person name="Lim S.J."/>
            <person name="Davis B.G."/>
            <person name="Gill D.E."/>
            <person name="Engel A.S."/>
            <person name="Anderson L.C."/>
            <person name="Campbell B.J."/>
        </authorList>
    </citation>
    <scope>NUCLEOTIDE SEQUENCE [LARGE SCALE GENOMIC DNA]</scope>
    <source>
        <strain evidence="3">N3_P5</strain>
    </source>
</reference>
<organism evidence="3 4">
    <name type="scientific">Candidatus Sedimenticola endophacoides</name>
    <dbReference type="NCBI Taxonomy" id="2548426"/>
    <lineage>
        <taxon>Bacteria</taxon>
        <taxon>Pseudomonadati</taxon>
        <taxon>Pseudomonadota</taxon>
        <taxon>Gammaproteobacteria</taxon>
        <taxon>Chromatiales</taxon>
        <taxon>Sedimenticolaceae</taxon>
        <taxon>Sedimenticola</taxon>
    </lineage>
</organism>
<dbReference type="Proteomes" id="UP000250928">
    <property type="component" value="Unassembled WGS sequence"/>
</dbReference>